<sequence length="139" mass="15499">MGFTELANARLETIGFRSTAPRRAVLRAIEAAGAPFTVEDLLASLPDVGRATVFRTIKLLHELELLCRVPLEDGSVRYQLSQGEHHHHLVCRGCGRFTEFTDLELDARIQEQARAHDFTLEGHAVELYGLCRECRGQGA</sequence>
<gene>
    <name evidence="11" type="ORF">Tbon_00935</name>
</gene>
<dbReference type="PANTHER" id="PTHR33202">
    <property type="entry name" value="ZINC UPTAKE REGULATION PROTEIN"/>
    <property type="match status" value="1"/>
</dbReference>
<evidence type="ECO:0000256" key="2">
    <source>
        <dbReference type="ARBA" id="ARBA00007957"/>
    </source>
</evidence>
<dbReference type="Gene3D" id="1.10.10.10">
    <property type="entry name" value="Winged helix-like DNA-binding domain superfamily/Winged helix DNA-binding domain"/>
    <property type="match status" value="1"/>
</dbReference>
<keyword evidence="7" id="KW-0862">Zinc</keyword>
<dbReference type="SUPFAM" id="SSF46785">
    <property type="entry name" value="Winged helix' DNA-binding domain"/>
    <property type="match status" value="1"/>
</dbReference>
<evidence type="ECO:0000256" key="4">
    <source>
        <dbReference type="ARBA" id="ARBA00022490"/>
    </source>
</evidence>
<keyword evidence="5" id="KW-0678">Repressor</keyword>
<dbReference type="InterPro" id="IPR036390">
    <property type="entry name" value="WH_DNA-bd_sf"/>
</dbReference>
<keyword evidence="9" id="KW-0238">DNA-binding</keyword>
<dbReference type="InterPro" id="IPR036388">
    <property type="entry name" value="WH-like_DNA-bd_sf"/>
</dbReference>
<dbReference type="CDD" id="cd07153">
    <property type="entry name" value="Fur_like"/>
    <property type="match status" value="1"/>
</dbReference>
<protein>
    <submittedName>
        <fullName evidence="11">Transcriptional repressor</fullName>
    </submittedName>
</protein>
<evidence type="ECO:0000256" key="3">
    <source>
        <dbReference type="ARBA" id="ARBA00011738"/>
    </source>
</evidence>
<evidence type="ECO:0000256" key="6">
    <source>
        <dbReference type="ARBA" id="ARBA00022723"/>
    </source>
</evidence>
<dbReference type="Gene3D" id="3.30.1490.190">
    <property type="match status" value="1"/>
</dbReference>
<comment type="similarity">
    <text evidence="2">Belongs to the Fur family.</text>
</comment>
<keyword evidence="8" id="KW-0805">Transcription regulation</keyword>
<comment type="subunit">
    <text evidence="3">Homodimer.</text>
</comment>
<evidence type="ECO:0000256" key="9">
    <source>
        <dbReference type="ARBA" id="ARBA00023125"/>
    </source>
</evidence>
<dbReference type="Proteomes" id="UP000326331">
    <property type="component" value="Chromosome"/>
</dbReference>
<evidence type="ECO:0000256" key="10">
    <source>
        <dbReference type="ARBA" id="ARBA00023163"/>
    </source>
</evidence>
<dbReference type="PANTHER" id="PTHR33202:SF2">
    <property type="entry name" value="FERRIC UPTAKE REGULATION PROTEIN"/>
    <property type="match status" value="1"/>
</dbReference>
<keyword evidence="6" id="KW-0479">Metal-binding</keyword>
<dbReference type="EMBL" id="CP042829">
    <property type="protein sequence ID" value="QFG01929.1"/>
    <property type="molecule type" value="Genomic_DNA"/>
</dbReference>
<name>A0ABX6BZI1_9CHLR</name>
<reference evidence="11 12" key="1">
    <citation type="submission" date="2019-10" db="EMBL/GenBank/DDBJ databases">
        <title>Thermopilla bonchosmolovskayae gen. nov., sp. nov., a moderately thermophilic Chloroflexi bacterium from a Chukotka hot spring (Arctic, Russia), representing a novel classis Thermopillaia, which include previously uncultivated lineage OLB14.</title>
        <authorList>
            <person name="Kochetkova T.V."/>
            <person name="Zayulina K.S."/>
            <person name="Zhigarkov V.S."/>
            <person name="Minaev N.V."/>
            <person name="Novikov A."/>
            <person name="Toshchakov S.V."/>
            <person name="Elcheninov A.G."/>
            <person name="Kublanov I.V."/>
        </authorList>
    </citation>
    <scope>NUCLEOTIDE SEQUENCE [LARGE SCALE GENOMIC DNA]</scope>
    <source>
        <strain evidence="11 12">3753O</strain>
    </source>
</reference>
<evidence type="ECO:0000313" key="12">
    <source>
        <dbReference type="Proteomes" id="UP000326331"/>
    </source>
</evidence>
<evidence type="ECO:0000256" key="1">
    <source>
        <dbReference type="ARBA" id="ARBA00004496"/>
    </source>
</evidence>
<organism evidence="11 12">
    <name type="scientific">Tepidiforma bonchosmolovskayae</name>
    <dbReference type="NCBI Taxonomy" id="2601677"/>
    <lineage>
        <taxon>Bacteria</taxon>
        <taxon>Bacillati</taxon>
        <taxon>Chloroflexota</taxon>
        <taxon>Tepidiformia</taxon>
        <taxon>Tepidiformales</taxon>
        <taxon>Tepidiformaceae</taxon>
        <taxon>Tepidiforma</taxon>
    </lineage>
</organism>
<evidence type="ECO:0000313" key="11">
    <source>
        <dbReference type="EMBL" id="QFG01929.1"/>
    </source>
</evidence>
<evidence type="ECO:0000256" key="5">
    <source>
        <dbReference type="ARBA" id="ARBA00022491"/>
    </source>
</evidence>
<proteinExistence type="inferred from homology"/>
<dbReference type="InterPro" id="IPR043135">
    <property type="entry name" value="Fur_C"/>
</dbReference>
<comment type="subcellular location">
    <subcellularLocation>
        <location evidence="1">Cytoplasm</location>
    </subcellularLocation>
</comment>
<keyword evidence="10" id="KW-0804">Transcription</keyword>
<evidence type="ECO:0000256" key="7">
    <source>
        <dbReference type="ARBA" id="ARBA00022833"/>
    </source>
</evidence>
<dbReference type="Pfam" id="PF01475">
    <property type="entry name" value="FUR"/>
    <property type="match status" value="1"/>
</dbReference>
<dbReference type="InterPro" id="IPR002481">
    <property type="entry name" value="FUR"/>
</dbReference>
<keyword evidence="12" id="KW-1185">Reference proteome</keyword>
<dbReference type="RefSeq" id="WP_158065871.1">
    <property type="nucleotide sequence ID" value="NZ_CP042829.1"/>
</dbReference>
<accession>A0ABX6BZI1</accession>
<evidence type="ECO:0000256" key="8">
    <source>
        <dbReference type="ARBA" id="ARBA00023015"/>
    </source>
</evidence>
<keyword evidence="4" id="KW-0963">Cytoplasm</keyword>